<organism evidence="2 3">
    <name type="scientific">Piromyces finnis</name>
    <dbReference type="NCBI Taxonomy" id="1754191"/>
    <lineage>
        <taxon>Eukaryota</taxon>
        <taxon>Fungi</taxon>
        <taxon>Fungi incertae sedis</taxon>
        <taxon>Chytridiomycota</taxon>
        <taxon>Chytridiomycota incertae sedis</taxon>
        <taxon>Neocallimastigomycetes</taxon>
        <taxon>Neocallimastigales</taxon>
        <taxon>Neocallimastigaceae</taxon>
        <taxon>Piromyces</taxon>
    </lineage>
</organism>
<evidence type="ECO:0000256" key="1">
    <source>
        <dbReference type="SAM" id="SignalP"/>
    </source>
</evidence>
<dbReference type="Proteomes" id="UP000193719">
    <property type="component" value="Unassembled WGS sequence"/>
</dbReference>
<dbReference type="EMBL" id="MCFH01000009">
    <property type="protein sequence ID" value="ORX55238.1"/>
    <property type="molecule type" value="Genomic_DNA"/>
</dbReference>
<evidence type="ECO:0000313" key="3">
    <source>
        <dbReference type="Proteomes" id="UP000193719"/>
    </source>
</evidence>
<feature type="chain" id="PRO_5012756386" evidence="1">
    <location>
        <begin position="22"/>
        <end position="299"/>
    </location>
</feature>
<name>A0A1Y1VFR4_9FUNG</name>
<keyword evidence="1" id="KW-0732">Signal</keyword>
<accession>A0A1Y1VFR4</accession>
<reference evidence="2 3" key="2">
    <citation type="submission" date="2016-08" db="EMBL/GenBank/DDBJ databases">
        <title>Pervasive Adenine N6-methylation of Active Genes in Fungi.</title>
        <authorList>
            <consortium name="DOE Joint Genome Institute"/>
            <person name="Mondo S.J."/>
            <person name="Dannebaum R.O."/>
            <person name="Kuo R.C."/>
            <person name="Labutti K."/>
            <person name="Haridas S."/>
            <person name="Kuo A."/>
            <person name="Salamov A."/>
            <person name="Ahrendt S.R."/>
            <person name="Lipzen A."/>
            <person name="Sullivan W."/>
            <person name="Andreopoulos W.B."/>
            <person name="Clum A."/>
            <person name="Lindquist E."/>
            <person name="Daum C."/>
            <person name="Ramamoorthy G.K."/>
            <person name="Gryganskyi A."/>
            <person name="Culley D."/>
            <person name="Magnuson J.K."/>
            <person name="James T.Y."/>
            <person name="O'Malley M.A."/>
            <person name="Stajich J.E."/>
            <person name="Spatafora J.W."/>
            <person name="Visel A."/>
            <person name="Grigoriev I.V."/>
        </authorList>
    </citation>
    <scope>NUCLEOTIDE SEQUENCE [LARGE SCALE GENOMIC DNA]</scope>
    <source>
        <strain evidence="3">finn</strain>
    </source>
</reference>
<sequence>MRSPFFLGLFLLSAVSKNAYAFSPSECLQQLTKMGEKKTVFTGRDNIYCSFLKRNTIQEATFDIKNSNIEDWDISIGQWNKQSLSIDSTNKPSITKKDNQYKLLTNANNINAIVWISNNNNAGEIANVKLEKTFIKRDEDECTAFKNTLIWKDISWDHLNEKYIGNDIINLNNTVYLNTLALQFKKYNDRGRNNYFTDDFSIAFKMKSDSADWMVYVGVYNEQTKDVSICHEWNLAEEYPEITISSDTTIFLNPSEESTCKNNIIWWQNIKNDQNSQRIWISGLSVKNCGNDDDEEDED</sequence>
<evidence type="ECO:0000313" key="2">
    <source>
        <dbReference type="EMBL" id="ORX55238.1"/>
    </source>
</evidence>
<keyword evidence="3" id="KW-1185">Reference proteome</keyword>
<reference evidence="2 3" key="1">
    <citation type="submission" date="2016-08" db="EMBL/GenBank/DDBJ databases">
        <title>Genomes of anaerobic fungi encode conserved fungal cellulosomes for biomass hydrolysis.</title>
        <authorList>
            <consortium name="DOE Joint Genome Institute"/>
            <person name="Haitjema C.H."/>
            <person name="Gilmore S.P."/>
            <person name="Henske J.K."/>
            <person name="Solomon K.V."/>
            <person name="De Groot R."/>
            <person name="Kuo A."/>
            <person name="Mondo S.J."/>
            <person name="Salamov A.A."/>
            <person name="Labutti K."/>
            <person name="Zhao Z."/>
            <person name="Chiniquy J."/>
            <person name="Barry K."/>
            <person name="Brewer H.M."/>
            <person name="Purvine S.O."/>
            <person name="Wright A.T."/>
            <person name="Boxma B."/>
            <person name="Van Alen T."/>
            <person name="Hackstein J.H."/>
            <person name="Baker S.E."/>
            <person name="Grigoriev I.V."/>
            <person name="O'Malley M.A."/>
        </authorList>
    </citation>
    <scope>NUCLEOTIDE SEQUENCE [LARGE SCALE GENOMIC DNA]</scope>
    <source>
        <strain evidence="3">finn</strain>
    </source>
</reference>
<dbReference type="AlphaFoldDB" id="A0A1Y1VFR4"/>
<dbReference type="OrthoDB" id="10456219at2759"/>
<proteinExistence type="predicted"/>
<protein>
    <submittedName>
        <fullName evidence="2">Uncharacterized protein</fullName>
    </submittedName>
</protein>
<comment type="caution">
    <text evidence="2">The sequence shown here is derived from an EMBL/GenBank/DDBJ whole genome shotgun (WGS) entry which is preliminary data.</text>
</comment>
<gene>
    <name evidence="2" type="ORF">BCR36DRAFT_410182</name>
</gene>
<feature type="signal peptide" evidence="1">
    <location>
        <begin position="1"/>
        <end position="21"/>
    </location>
</feature>